<dbReference type="EMBL" id="KZ819644">
    <property type="protein sequence ID" value="PWN86509.1"/>
    <property type="molecule type" value="Genomic_DNA"/>
</dbReference>
<reference evidence="1 2" key="1">
    <citation type="journal article" date="2018" name="Mol. Biol. Evol.">
        <title>Broad Genomic Sampling Reveals a Smut Pathogenic Ancestry of the Fungal Clade Ustilaginomycotina.</title>
        <authorList>
            <person name="Kijpornyongpan T."/>
            <person name="Mondo S.J."/>
            <person name="Barry K."/>
            <person name="Sandor L."/>
            <person name="Lee J."/>
            <person name="Lipzen A."/>
            <person name="Pangilinan J."/>
            <person name="LaButti K."/>
            <person name="Hainaut M."/>
            <person name="Henrissat B."/>
            <person name="Grigoriev I.V."/>
            <person name="Spatafora J.W."/>
            <person name="Aime M.C."/>
        </authorList>
    </citation>
    <scope>NUCLEOTIDE SEQUENCE [LARGE SCALE GENOMIC DNA]</scope>
    <source>
        <strain evidence="1 2">MCA 4198</strain>
    </source>
</reference>
<gene>
    <name evidence="1" type="ORF">FA10DRAFT_51832</name>
</gene>
<dbReference type="SUPFAM" id="SSF56784">
    <property type="entry name" value="HAD-like"/>
    <property type="match status" value="1"/>
</dbReference>
<name>A0A316YB27_9BASI</name>
<dbReference type="OrthoDB" id="40579at2759"/>
<accession>A0A316YB27</accession>
<dbReference type="GO" id="GO:0050308">
    <property type="term" value="F:sugar-phosphatase activity"/>
    <property type="evidence" value="ECO:0007669"/>
    <property type="project" value="TreeGrafter"/>
</dbReference>
<protein>
    <submittedName>
        <fullName evidence="1">HAD-like protein</fullName>
    </submittedName>
</protein>
<dbReference type="SFLD" id="SFLDS00003">
    <property type="entry name" value="Haloacid_Dehalogenase"/>
    <property type="match status" value="1"/>
</dbReference>
<evidence type="ECO:0000313" key="1">
    <source>
        <dbReference type="EMBL" id="PWN86509.1"/>
    </source>
</evidence>
<dbReference type="SFLD" id="SFLDG01129">
    <property type="entry name" value="C1.5:_HAD__Beta-PGM__Phosphata"/>
    <property type="match status" value="1"/>
</dbReference>
<dbReference type="GeneID" id="37047457"/>
<dbReference type="PANTHER" id="PTHR43481">
    <property type="entry name" value="FRUCTOSE-1-PHOSPHATE PHOSPHATASE"/>
    <property type="match status" value="1"/>
</dbReference>
<evidence type="ECO:0000313" key="2">
    <source>
        <dbReference type="Proteomes" id="UP000245768"/>
    </source>
</evidence>
<dbReference type="InterPro" id="IPR023198">
    <property type="entry name" value="PGP-like_dom2"/>
</dbReference>
<sequence>MTVQTIPIDAVLFDMDGTLVDTTPALTAAWAEFSEKYNLDYNHVVNTCHGHRAVENMKRFIPHLSQEEAEAEAARFENRIIEIAAAAKRQRNVEGQITPIPGAQQLIEEIAKDRPASAQNPGWAIVTSAGQDYAERVYGAAEVSSPPKTFVTADHVTKGKPDPQPYLMGADLVGADASRCVVVEDAPAGAVAGKRAGAKVIGLRTTHDEPERLWDVGADYVVKDLSHVHARWQGEQLMLDIDTEAKPPSAVHASL</sequence>
<dbReference type="STRING" id="215250.A0A316YB27"/>
<dbReference type="InParanoid" id="A0A316YB27"/>
<dbReference type="RefSeq" id="XP_025373707.1">
    <property type="nucleotide sequence ID" value="XM_025525541.1"/>
</dbReference>
<dbReference type="Gene3D" id="3.40.50.1000">
    <property type="entry name" value="HAD superfamily/HAD-like"/>
    <property type="match status" value="1"/>
</dbReference>
<proteinExistence type="predicted"/>
<dbReference type="AlphaFoldDB" id="A0A316YB27"/>
<dbReference type="InterPro" id="IPR051806">
    <property type="entry name" value="HAD-like_SPP"/>
</dbReference>
<organism evidence="1 2">
    <name type="scientific">Acaromyces ingoldii</name>
    <dbReference type="NCBI Taxonomy" id="215250"/>
    <lineage>
        <taxon>Eukaryota</taxon>
        <taxon>Fungi</taxon>
        <taxon>Dikarya</taxon>
        <taxon>Basidiomycota</taxon>
        <taxon>Ustilaginomycotina</taxon>
        <taxon>Exobasidiomycetes</taxon>
        <taxon>Exobasidiales</taxon>
        <taxon>Cryptobasidiaceae</taxon>
        <taxon>Acaromyces</taxon>
    </lineage>
</organism>
<dbReference type="NCBIfam" id="TIGR01509">
    <property type="entry name" value="HAD-SF-IA-v3"/>
    <property type="match status" value="1"/>
</dbReference>
<dbReference type="PANTHER" id="PTHR43481:SF4">
    <property type="entry name" value="GLYCEROL-1-PHOSPHATE PHOSPHOHYDROLASE 1-RELATED"/>
    <property type="match status" value="1"/>
</dbReference>
<dbReference type="Gene3D" id="1.10.150.240">
    <property type="entry name" value="Putative phosphatase, domain 2"/>
    <property type="match status" value="1"/>
</dbReference>
<keyword evidence="2" id="KW-1185">Reference proteome</keyword>
<dbReference type="Pfam" id="PF00702">
    <property type="entry name" value="Hydrolase"/>
    <property type="match status" value="1"/>
</dbReference>
<dbReference type="InterPro" id="IPR006439">
    <property type="entry name" value="HAD-SF_hydro_IA"/>
</dbReference>
<dbReference type="SFLD" id="SFLDG01135">
    <property type="entry name" value="C1.5.6:_HAD__Beta-PGM__Phospha"/>
    <property type="match status" value="1"/>
</dbReference>
<dbReference type="InterPro" id="IPR036412">
    <property type="entry name" value="HAD-like_sf"/>
</dbReference>
<dbReference type="Proteomes" id="UP000245768">
    <property type="component" value="Unassembled WGS sequence"/>
</dbReference>
<dbReference type="InterPro" id="IPR023214">
    <property type="entry name" value="HAD_sf"/>
</dbReference>